<sequence>MDASALSDDLSDYDVISDPGRRSLESSVADLMLTPASEPPPAQEAYDKFATIRLTANDIQTNTRLSLGLGANRDNRTRRIYVDGAYDGFNAGHALQLRQAKLAFPSVHLVCGVFSDDLCETYGTPTTVPHLERCEVLRHCRWVDEVLPDAPWQINEEFLQSRHIDYIVVDEGIRLKGYDAMKRIGKVILTKRTMGLTVVSPTPAAPNAPPTPELATPKSPPTRPLASEDTPEPLVEF</sequence>
<dbReference type="Gene3D" id="3.40.50.620">
    <property type="entry name" value="HUPs"/>
    <property type="match status" value="1"/>
</dbReference>
<dbReference type="GO" id="GO:0005635">
    <property type="term" value="C:nuclear envelope"/>
    <property type="evidence" value="ECO:0007669"/>
    <property type="project" value="TreeGrafter"/>
</dbReference>
<reference evidence="4" key="1">
    <citation type="submission" date="2020-11" db="EMBL/GenBank/DDBJ databases">
        <authorList>
            <consortium name="DOE Joint Genome Institute"/>
            <person name="Ahrendt S."/>
            <person name="Riley R."/>
            <person name="Andreopoulos W."/>
            <person name="Labutti K."/>
            <person name="Pangilinan J."/>
            <person name="Ruiz-Duenas F.J."/>
            <person name="Barrasa J.M."/>
            <person name="Sanchez-Garcia M."/>
            <person name="Camarero S."/>
            <person name="Miyauchi S."/>
            <person name="Serrano A."/>
            <person name="Linde D."/>
            <person name="Babiker R."/>
            <person name="Drula E."/>
            <person name="Ayuso-Fernandez I."/>
            <person name="Pacheco R."/>
            <person name="Padilla G."/>
            <person name="Ferreira P."/>
            <person name="Barriuso J."/>
            <person name="Kellner H."/>
            <person name="Castanera R."/>
            <person name="Alfaro M."/>
            <person name="Ramirez L."/>
            <person name="Pisabarro A.G."/>
            <person name="Kuo A."/>
            <person name="Tritt A."/>
            <person name="Lipzen A."/>
            <person name="He G."/>
            <person name="Yan M."/>
            <person name="Ng V."/>
            <person name="Cullen D."/>
            <person name="Martin F."/>
            <person name="Rosso M.-N."/>
            <person name="Henrissat B."/>
            <person name="Hibbett D."/>
            <person name="Martinez A.T."/>
            <person name="Grigoriev I.V."/>
        </authorList>
    </citation>
    <scope>NUCLEOTIDE SEQUENCE</scope>
    <source>
        <strain evidence="4">AH 40177</strain>
    </source>
</reference>
<dbReference type="OrthoDB" id="17102at2759"/>
<feature type="region of interest" description="Disordered" evidence="2">
    <location>
        <begin position="200"/>
        <end position="237"/>
    </location>
</feature>
<feature type="domain" description="Cytidyltransferase-like" evidence="3">
    <location>
        <begin position="81"/>
        <end position="171"/>
    </location>
</feature>
<dbReference type="SUPFAM" id="SSF52374">
    <property type="entry name" value="Nucleotidylyl transferase"/>
    <property type="match status" value="1"/>
</dbReference>
<dbReference type="InterPro" id="IPR014729">
    <property type="entry name" value="Rossmann-like_a/b/a_fold"/>
</dbReference>
<evidence type="ECO:0000313" key="5">
    <source>
        <dbReference type="Proteomes" id="UP000772434"/>
    </source>
</evidence>
<dbReference type="GO" id="GO:0031210">
    <property type="term" value="F:phosphatidylcholine binding"/>
    <property type="evidence" value="ECO:0007669"/>
    <property type="project" value="TreeGrafter"/>
</dbReference>
<dbReference type="InterPro" id="IPR004821">
    <property type="entry name" value="Cyt_trans-like"/>
</dbReference>
<dbReference type="GO" id="GO:0004105">
    <property type="term" value="F:choline-phosphate cytidylyltransferase activity"/>
    <property type="evidence" value="ECO:0007669"/>
    <property type="project" value="UniProtKB-EC"/>
</dbReference>
<dbReference type="PANTHER" id="PTHR10739">
    <property type="entry name" value="CYTIDYLYLTRANSFERASE"/>
    <property type="match status" value="1"/>
</dbReference>
<evidence type="ECO:0000256" key="2">
    <source>
        <dbReference type="SAM" id="MobiDB-lite"/>
    </source>
</evidence>
<dbReference type="AlphaFoldDB" id="A0A9P5PXT0"/>
<accession>A0A9P5PXT0</accession>
<evidence type="ECO:0000256" key="1">
    <source>
        <dbReference type="ARBA" id="ARBA00026101"/>
    </source>
</evidence>
<dbReference type="EC" id="2.7.7.15" evidence="1"/>
<dbReference type="Pfam" id="PF01467">
    <property type="entry name" value="CTP_transf_like"/>
    <property type="match status" value="1"/>
</dbReference>
<evidence type="ECO:0000313" key="4">
    <source>
        <dbReference type="EMBL" id="KAF9071366.1"/>
    </source>
</evidence>
<dbReference type="InterPro" id="IPR045049">
    <property type="entry name" value="Pcy1-like"/>
</dbReference>
<dbReference type="NCBIfam" id="TIGR00125">
    <property type="entry name" value="cyt_tran_rel"/>
    <property type="match status" value="1"/>
</dbReference>
<dbReference type="PANTHER" id="PTHR10739:SF13">
    <property type="entry name" value="CHOLINE-PHOSPHATE CYTIDYLYLTRANSFERASE"/>
    <property type="match status" value="1"/>
</dbReference>
<evidence type="ECO:0000259" key="3">
    <source>
        <dbReference type="Pfam" id="PF01467"/>
    </source>
</evidence>
<name>A0A9P5PXT0_9AGAR</name>
<feature type="compositionally biased region" description="Pro residues" evidence="2">
    <location>
        <begin position="203"/>
        <end position="223"/>
    </location>
</feature>
<dbReference type="EMBL" id="JADNRY010000033">
    <property type="protein sequence ID" value="KAF9071366.1"/>
    <property type="molecule type" value="Genomic_DNA"/>
</dbReference>
<dbReference type="Proteomes" id="UP000772434">
    <property type="component" value="Unassembled WGS sequence"/>
</dbReference>
<proteinExistence type="predicted"/>
<protein>
    <recommendedName>
        <fullName evidence="1">choline-phosphate cytidylyltransferase</fullName>
        <ecNumber evidence="1">2.7.7.15</ecNumber>
    </recommendedName>
</protein>
<comment type="caution">
    <text evidence="4">The sequence shown here is derived from an EMBL/GenBank/DDBJ whole genome shotgun (WGS) entry which is preliminary data.</text>
</comment>
<organism evidence="4 5">
    <name type="scientific">Rhodocollybia butyracea</name>
    <dbReference type="NCBI Taxonomy" id="206335"/>
    <lineage>
        <taxon>Eukaryota</taxon>
        <taxon>Fungi</taxon>
        <taxon>Dikarya</taxon>
        <taxon>Basidiomycota</taxon>
        <taxon>Agaricomycotina</taxon>
        <taxon>Agaricomycetes</taxon>
        <taxon>Agaricomycetidae</taxon>
        <taxon>Agaricales</taxon>
        <taxon>Marasmiineae</taxon>
        <taxon>Omphalotaceae</taxon>
        <taxon>Rhodocollybia</taxon>
    </lineage>
</organism>
<keyword evidence="5" id="KW-1185">Reference proteome</keyword>
<gene>
    <name evidence="4" type="ORF">BDP27DRAFT_1401517</name>
</gene>